<dbReference type="GO" id="GO:0015483">
    <property type="term" value="F:long-chain fatty acid transporting porin activity"/>
    <property type="evidence" value="ECO:0007669"/>
    <property type="project" value="TreeGrafter"/>
</dbReference>
<reference evidence="8 9" key="1">
    <citation type="submission" date="2015-11" db="EMBL/GenBank/DDBJ databases">
        <title>Genomic analysis of 38 Legionella species identifies large and diverse effector repertoires.</title>
        <authorList>
            <person name="Burstein D."/>
            <person name="Amaro F."/>
            <person name="Zusman T."/>
            <person name="Lifshitz Z."/>
            <person name="Cohen O."/>
            <person name="Gilbert J.A."/>
            <person name="Pupko T."/>
            <person name="Shuman H.A."/>
            <person name="Segal G."/>
        </authorList>
    </citation>
    <scope>NUCLEOTIDE SEQUENCE [LARGE SCALE GENOMIC DNA]</scope>
    <source>
        <strain evidence="8 9">ORW</strain>
    </source>
</reference>
<comment type="caution">
    <text evidence="8">The sequence shown here is derived from an EMBL/GenBank/DDBJ whole genome shotgun (WGS) entry which is preliminary data.</text>
</comment>
<dbReference type="Proteomes" id="UP000054921">
    <property type="component" value="Unassembled WGS sequence"/>
</dbReference>
<evidence type="ECO:0000256" key="4">
    <source>
        <dbReference type="ARBA" id="ARBA00022692"/>
    </source>
</evidence>
<keyword evidence="3" id="KW-1134">Transmembrane beta strand</keyword>
<protein>
    <submittedName>
        <fullName evidence="8">Long-chain fatty acid transporter</fullName>
    </submittedName>
</protein>
<proteinExistence type="inferred from homology"/>
<dbReference type="Gene3D" id="2.40.160.60">
    <property type="entry name" value="Outer membrane protein transport protein (OMPP1/FadL/TodX)"/>
    <property type="match status" value="1"/>
</dbReference>
<sequence>MSNSRLLNKEFAVALVMGQFFVGLPVFAGGFQLNETSPSLQGSAMAGSAAANNDVSALFNNPATLSTLQQNQIYVGASEFIPQISMYDGAATHTFNVPGTPPSSIVGGVQGDASEHNISNAVFIPQGYVGWRTPIDKLTLGLAVVEPFYLYNKYSEDSVLRYASVKTEINSVDINPSLSYQLNEKLSVGAGFQAQYLKTIFSHFDGINTGVPPIDALIAATEPTHLKSDGWGYGYTVGALYQMDQFTRIGLSYRSEISTKLSGHGEQYTIIGDIVPSPATTFLFNTETSVSNTLRTPGVLTIGLARDINEWTLKATAQVNFWDYLGDIVVSTPDAFETVYVVPMKWHNTFFGSLGADYRYNSALTLRGGFAWDQSPIDSQNRTPLMPDSDQYWLNFGLSYLVNDHFSIDGAYSHIFIHKQSVNITQVNEGVPGLVAPLEINQVSADYKGTNNIVSLGLRYSC</sequence>
<keyword evidence="7" id="KW-0998">Cell outer membrane</keyword>
<evidence type="ECO:0000256" key="3">
    <source>
        <dbReference type="ARBA" id="ARBA00022452"/>
    </source>
</evidence>
<evidence type="ECO:0000256" key="6">
    <source>
        <dbReference type="ARBA" id="ARBA00023136"/>
    </source>
</evidence>
<dbReference type="OrthoDB" id="19849at2"/>
<keyword evidence="6" id="KW-0472">Membrane</keyword>
<keyword evidence="5" id="KW-0732">Signal</keyword>
<dbReference type="RefSeq" id="WP_058387958.1">
    <property type="nucleotide sequence ID" value="NZ_LNXW01000013.1"/>
</dbReference>
<gene>
    <name evidence="8" type="ORF">Lche_2310</name>
</gene>
<dbReference type="EMBL" id="LNXW01000013">
    <property type="protein sequence ID" value="KTC80290.1"/>
    <property type="molecule type" value="Genomic_DNA"/>
</dbReference>
<dbReference type="AlphaFoldDB" id="A0A0W0SAC7"/>
<evidence type="ECO:0000313" key="8">
    <source>
        <dbReference type="EMBL" id="KTC80290.1"/>
    </source>
</evidence>
<dbReference type="PANTHER" id="PTHR35093:SF8">
    <property type="entry name" value="OUTER MEMBRANE PROTEIN NMB0088-RELATED"/>
    <property type="match status" value="1"/>
</dbReference>
<name>A0A0W0SAC7_9GAMM</name>
<dbReference type="SUPFAM" id="SSF56935">
    <property type="entry name" value="Porins"/>
    <property type="match status" value="1"/>
</dbReference>
<comment type="similarity">
    <text evidence="2">Belongs to the OmpP1/FadL family.</text>
</comment>
<evidence type="ECO:0000256" key="7">
    <source>
        <dbReference type="ARBA" id="ARBA00023237"/>
    </source>
</evidence>
<accession>A0A0W0SAC7</accession>
<dbReference type="Pfam" id="PF03349">
    <property type="entry name" value="Toluene_X"/>
    <property type="match status" value="1"/>
</dbReference>
<dbReference type="PATRIC" id="fig|28084.5.peg.2502"/>
<evidence type="ECO:0000256" key="1">
    <source>
        <dbReference type="ARBA" id="ARBA00004571"/>
    </source>
</evidence>
<dbReference type="InterPro" id="IPR005017">
    <property type="entry name" value="OMPP1/FadL/TodX"/>
</dbReference>
<organism evidence="8 9">
    <name type="scientific">Legionella cherrii</name>
    <dbReference type="NCBI Taxonomy" id="28084"/>
    <lineage>
        <taxon>Bacteria</taxon>
        <taxon>Pseudomonadati</taxon>
        <taxon>Pseudomonadota</taxon>
        <taxon>Gammaproteobacteria</taxon>
        <taxon>Legionellales</taxon>
        <taxon>Legionellaceae</taxon>
        <taxon>Legionella</taxon>
    </lineage>
</organism>
<evidence type="ECO:0000313" key="9">
    <source>
        <dbReference type="Proteomes" id="UP000054921"/>
    </source>
</evidence>
<dbReference type="GO" id="GO:0009279">
    <property type="term" value="C:cell outer membrane"/>
    <property type="evidence" value="ECO:0007669"/>
    <property type="project" value="UniProtKB-SubCell"/>
</dbReference>
<comment type="subcellular location">
    <subcellularLocation>
        <location evidence="1">Cell outer membrane</location>
        <topology evidence="1">Multi-pass membrane protein</topology>
    </subcellularLocation>
</comment>
<evidence type="ECO:0000256" key="5">
    <source>
        <dbReference type="ARBA" id="ARBA00022729"/>
    </source>
</evidence>
<dbReference type="PANTHER" id="PTHR35093">
    <property type="entry name" value="OUTER MEMBRANE PROTEIN NMB0088-RELATED"/>
    <property type="match status" value="1"/>
</dbReference>
<dbReference type="STRING" id="28084.Lche_2310"/>
<keyword evidence="4" id="KW-0812">Transmembrane</keyword>
<evidence type="ECO:0000256" key="2">
    <source>
        <dbReference type="ARBA" id="ARBA00008163"/>
    </source>
</evidence>